<accession>A0A0E9QAQ0</accession>
<reference evidence="2" key="2">
    <citation type="journal article" date="2015" name="Fish Shellfish Immunol.">
        <title>Early steps in the European eel (Anguilla anguilla)-Vibrio vulnificus interaction in the gills: Role of the RtxA13 toxin.</title>
        <authorList>
            <person name="Callol A."/>
            <person name="Pajuelo D."/>
            <person name="Ebbesson L."/>
            <person name="Teles M."/>
            <person name="MacKenzie S."/>
            <person name="Amaro C."/>
        </authorList>
    </citation>
    <scope>NUCLEOTIDE SEQUENCE</scope>
</reference>
<reference evidence="2" key="1">
    <citation type="submission" date="2014-11" db="EMBL/GenBank/DDBJ databases">
        <authorList>
            <person name="Amaro Gonzalez C."/>
        </authorList>
    </citation>
    <scope>NUCLEOTIDE SEQUENCE</scope>
</reference>
<proteinExistence type="predicted"/>
<dbReference type="AlphaFoldDB" id="A0A0E9QAQ0"/>
<keyword evidence="1" id="KW-0472">Membrane</keyword>
<name>A0A0E9QAQ0_ANGAN</name>
<feature type="transmembrane region" description="Helical" evidence="1">
    <location>
        <begin position="6"/>
        <end position="24"/>
    </location>
</feature>
<dbReference type="EMBL" id="GBXM01094631">
    <property type="protein sequence ID" value="JAH13946.1"/>
    <property type="molecule type" value="Transcribed_RNA"/>
</dbReference>
<keyword evidence="1" id="KW-0812">Transmembrane</keyword>
<organism evidence="2">
    <name type="scientific">Anguilla anguilla</name>
    <name type="common">European freshwater eel</name>
    <name type="synonym">Muraena anguilla</name>
    <dbReference type="NCBI Taxonomy" id="7936"/>
    <lineage>
        <taxon>Eukaryota</taxon>
        <taxon>Metazoa</taxon>
        <taxon>Chordata</taxon>
        <taxon>Craniata</taxon>
        <taxon>Vertebrata</taxon>
        <taxon>Euteleostomi</taxon>
        <taxon>Actinopterygii</taxon>
        <taxon>Neopterygii</taxon>
        <taxon>Teleostei</taxon>
        <taxon>Anguilliformes</taxon>
        <taxon>Anguillidae</taxon>
        <taxon>Anguilla</taxon>
    </lineage>
</organism>
<keyword evidence="1" id="KW-1133">Transmembrane helix</keyword>
<sequence>MISQILTYNTAQYLYCLFFYSFCVQRRIF</sequence>
<protein>
    <submittedName>
        <fullName evidence="2">Uncharacterized protein</fullName>
    </submittedName>
</protein>
<evidence type="ECO:0000256" key="1">
    <source>
        <dbReference type="SAM" id="Phobius"/>
    </source>
</evidence>
<evidence type="ECO:0000313" key="2">
    <source>
        <dbReference type="EMBL" id="JAH13946.1"/>
    </source>
</evidence>